<dbReference type="EMBL" id="AASE01000021">
    <property type="protein sequence ID" value="EAT58396.1"/>
    <property type="molecule type" value="Genomic_DNA"/>
</dbReference>
<gene>
    <name evidence="1" type="ORF">CferDRAFT_0335</name>
</gene>
<comment type="caution">
    <text evidence="1">The sequence shown here is derived from an EMBL/GenBank/DDBJ whole genome shotgun (WGS) entry which is preliminary data.</text>
</comment>
<reference evidence="1 2" key="2">
    <citation type="submission" date="2006-07" db="EMBL/GenBank/DDBJ databases">
        <title>Sequencing of the draft genome and assembly of Chlorobium ferroxidans DSM 13031.</title>
        <authorList>
            <consortium name="US DOE Joint Genome Institute (JGI-PGF)"/>
            <person name="Copeland A."/>
            <person name="Lucas S."/>
            <person name="Lapidus A."/>
            <person name="Barry K."/>
            <person name="Glavina del Rio T."/>
            <person name="Dalin E."/>
            <person name="Tice H."/>
            <person name="Bruce D."/>
            <person name="Pitluck S."/>
            <person name="Richardson P."/>
        </authorList>
    </citation>
    <scope>NUCLEOTIDE SEQUENCE [LARGE SCALE GENOMIC DNA]</scope>
    <source>
        <strain evidence="1 2">DSM 13031</strain>
    </source>
</reference>
<evidence type="ECO:0000313" key="1">
    <source>
        <dbReference type="EMBL" id="EAT58396.1"/>
    </source>
</evidence>
<protein>
    <submittedName>
        <fullName evidence="1">Uncharacterized protein</fullName>
    </submittedName>
</protein>
<keyword evidence="2" id="KW-1185">Reference proteome</keyword>
<evidence type="ECO:0000313" key="2">
    <source>
        <dbReference type="Proteomes" id="UP000004162"/>
    </source>
</evidence>
<sequence length="39" mass="4312">MQKLYIIKTGTTFASTLEALGDFEEWINNALGMIPVPVV</sequence>
<dbReference type="AlphaFoldDB" id="Q0YPZ7"/>
<reference evidence="1 2" key="1">
    <citation type="submission" date="2006-07" db="EMBL/GenBank/DDBJ databases">
        <title>Annotation of the draft genome assembly of Chlorobium ferroxidans DSM 13031.</title>
        <authorList>
            <consortium name="US DOE Joint Genome Institute (JGI-ORNL)"/>
            <person name="Larimer F."/>
            <person name="Land M."/>
            <person name="Hauser L."/>
        </authorList>
    </citation>
    <scope>NUCLEOTIDE SEQUENCE [LARGE SCALE GENOMIC DNA]</scope>
    <source>
        <strain evidence="1 2">DSM 13031</strain>
    </source>
</reference>
<organism evidence="1 2">
    <name type="scientific">Chlorobium ferrooxidans DSM 13031</name>
    <dbReference type="NCBI Taxonomy" id="377431"/>
    <lineage>
        <taxon>Bacteria</taxon>
        <taxon>Pseudomonadati</taxon>
        <taxon>Chlorobiota</taxon>
        <taxon>Chlorobiia</taxon>
        <taxon>Chlorobiales</taxon>
        <taxon>Chlorobiaceae</taxon>
        <taxon>Chlorobium/Pelodictyon group</taxon>
        <taxon>Chlorobium</taxon>
    </lineage>
</organism>
<accession>Q0YPZ7</accession>
<name>Q0YPZ7_9CHLB</name>
<dbReference type="Proteomes" id="UP000004162">
    <property type="component" value="Unassembled WGS sequence"/>
</dbReference>
<proteinExistence type="predicted"/>